<keyword evidence="2" id="KW-0150">Chloroplast</keyword>
<keyword evidence="1" id="KW-0732">Signal</keyword>
<reference evidence="2" key="1">
    <citation type="submission" date="2024-06" db="EMBL/GenBank/DDBJ databases">
        <title>The complete plastid genome and phylogenetic analysis of Gracilaria hainanensis.</title>
        <authorList>
            <person name="Tan H."/>
            <person name="Li N."/>
        </authorList>
    </citation>
    <scope>NUCLEOTIDE SEQUENCE</scope>
</reference>
<sequence>MPLIFLHLLFIITSLLSYTSKNICCLNYYAMVSSIYLKEKSKSTELSYLKIKINRCNEYALQKIGNFNFKTKSLEKKIYILKTSGCISTINKYTILYAKYKQTIFNIDIYPIINQINIQKYKKLKIGPKFLQKLFKYQLGLPKNQLLLDSILHKIHDWYLLRGYKWSSINVKFISEVNKLNFIINEGRINSVHIKCKTNQIKKNVNLMNHMILF</sequence>
<proteinExistence type="predicted"/>
<feature type="chain" id="PRO_5043952784" description="POTRA domain-containing protein" evidence="1">
    <location>
        <begin position="18"/>
        <end position="214"/>
    </location>
</feature>
<evidence type="ECO:0000313" key="2">
    <source>
        <dbReference type="EMBL" id="XCA55477.1"/>
    </source>
</evidence>
<evidence type="ECO:0008006" key="3">
    <source>
        <dbReference type="Google" id="ProtNLM"/>
    </source>
</evidence>
<keyword evidence="2" id="KW-0934">Plastid</keyword>
<dbReference type="Gene3D" id="3.10.20.310">
    <property type="entry name" value="membrane protein fhac"/>
    <property type="match status" value="1"/>
</dbReference>
<accession>A0AAU7YPL8</accession>
<dbReference type="EMBL" id="PP942170">
    <property type="protein sequence ID" value="XCA55477.1"/>
    <property type="molecule type" value="Genomic_DNA"/>
</dbReference>
<protein>
    <recommendedName>
        <fullName evidence="3">POTRA domain-containing protein</fullName>
    </recommendedName>
</protein>
<organism evidence="2">
    <name type="scientific">Gracilaria hainanensis</name>
    <dbReference type="NCBI Taxonomy" id="2871843"/>
    <lineage>
        <taxon>Eukaryota</taxon>
        <taxon>Rhodophyta</taxon>
        <taxon>Florideophyceae</taxon>
        <taxon>Rhodymeniophycidae</taxon>
        <taxon>Gracilariales</taxon>
        <taxon>Gracilariaceae</taxon>
        <taxon>Gracilaria</taxon>
    </lineage>
</organism>
<feature type="signal peptide" evidence="1">
    <location>
        <begin position="1"/>
        <end position="17"/>
    </location>
</feature>
<gene>
    <name evidence="2" type="primary">orf214</name>
</gene>
<name>A0AAU7YPL8_9FLOR</name>
<dbReference type="AlphaFoldDB" id="A0AAU7YPL8"/>
<geneLocation type="chloroplast" evidence="2"/>
<evidence type="ECO:0000256" key="1">
    <source>
        <dbReference type="SAM" id="SignalP"/>
    </source>
</evidence>